<dbReference type="EMBL" id="HG670492">
    <property type="protein sequence ID" value="CDI76920.1"/>
    <property type="molecule type" value="Genomic_DNA"/>
</dbReference>
<dbReference type="AlphaFoldDB" id="U6G9V3"/>
<name>U6G9V3_EIMAC</name>
<gene>
    <name evidence="6" type="ORF">EAH_00020480</name>
</gene>
<keyword evidence="2 4" id="KW-0833">Ubl conjugation pathway</keyword>
<dbReference type="GeneID" id="25270118"/>
<keyword evidence="1" id="KW-0808">Transferase</keyword>
<dbReference type="VEuPathDB" id="ToxoDB:EAH_00020480"/>
<dbReference type="GO" id="GO:0005524">
    <property type="term" value="F:ATP binding"/>
    <property type="evidence" value="ECO:0007669"/>
    <property type="project" value="UniProtKB-UniRule"/>
</dbReference>
<evidence type="ECO:0000259" key="5">
    <source>
        <dbReference type="PROSITE" id="PS50127"/>
    </source>
</evidence>
<dbReference type="CDD" id="cd23790">
    <property type="entry name" value="UBCc_UBE2A_2B"/>
    <property type="match status" value="1"/>
</dbReference>
<dbReference type="RefSeq" id="XP_013252621.1">
    <property type="nucleotide sequence ID" value="XM_013397167.1"/>
</dbReference>
<dbReference type="SMART" id="SM00212">
    <property type="entry name" value="UBCc"/>
    <property type="match status" value="1"/>
</dbReference>
<dbReference type="FunFam" id="3.10.110.10:FF:000090">
    <property type="entry name" value="Ubiquitin-conjugating enzyme E2-17 kDa"/>
    <property type="match status" value="1"/>
</dbReference>
<evidence type="ECO:0000256" key="4">
    <source>
        <dbReference type="RuleBase" id="RU362109"/>
    </source>
</evidence>
<comment type="similarity">
    <text evidence="4">Belongs to the ubiquitin-conjugating enzyme family.</text>
</comment>
<proteinExistence type="inferred from homology"/>
<dbReference type="PROSITE" id="PS00183">
    <property type="entry name" value="UBC_1"/>
    <property type="match status" value="1"/>
</dbReference>
<sequence>MSVVLIIERRIVQDISRITRDPPHGVKASPFSDNMMYCHAIINGPEDTMWETGTFHLLIKFTEDYPTSPPNVRFLTRMYHPNIYSDGKICLDILQNQWSAMYDVAAVLTSIQSLLSDPNPDSPANPQAAKMFVNNRVEYDRLVLECVEDSWAIPTLPEGTFEDE</sequence>
<organism evidence="6 7">
    <name type="scientific">Eimeria acervulina</name>
    <name type="common">Coccidian parasite</name>
    <dbReference type="NCBI Taxonomy" id="5801"/>
    <lineage>
        <taxon>Eukaryota</taxon>
        <taxon>Sar</taxon>
        <taxon>Alveolata</taxon>
        <taxon>Apicomplexa</taxon>
        <taxon>Conoidasida</taxon>
        <taxon>Coccidia</taxon>
        <taxon>Eucoccidiorida</taxon>
        <taxon>Eimeriorina</taxon>
        <taxon>Eimeriidae</taxon>
        <taxon>Eimeria</taxon>
    </lineage>
</organism>
<feature type="active site" description="Glycyl thioester intermediate" evidence="3">
    <location>
        <position position="90"/>
    </location>
</feature>
<keyword evidence="4" id="KW-0547">Nucleotide-binding</keyword>
<dbReference type="Proteomes" id="UP000018050">
    <property type="component" value="Unassembled WGS sequence"/>
</dbReference>
<evidence type="ECO:0000256" key="3">
    <source>
        <dbReference type="PROSITE-ProRule" id="PRU10133"/>
    </source>
</evidence>
<feature type="domain" description="UBC core" evidence="5">
    <location>
        <begin position="6"/>
        <end position="152"/>
    </location>
</feature>
<dbReference type="SUPFAM" id="SSF54495">
    <property type="entry name" value="UBC-like"/>
    <property type="match status" value="1"/>
</dbReference>
<keyword evidence="7" id="KW-1185">Reference proteome</keyword>
<accession>U6G9V3</accession>
<evidence type="ECO:0000313" key="7">
    <source>
        <dbReference type="Proteomes" id="UP000018050"/>
    </source>
</evidence>
<evidence type="ECO:0000256" key="1">
    <source>
        <dbReference type="ARBA" id="ARBA00022679"/>
    </source>
</evidence>
<reference evidence="6" key="2">
    <citation type="submission" date="2013-10" db="EMBL/GenBank/DDBJ databases">
        <authorList>
            <person name="Aslett M."/>
        </authorList>
    </citation>
    <scope>NUCLEOTIDE SEQUENCE [LARGE SCALE GENOMIC DNA]</scope>
    <source>
        <strain evidence="6">Houghton</strain>
    </source>
</reference>
<evidence type="ECO:0000256" key="2">
    <source>
        <dbReference type="ARBA" id="ARBA00022786"/>
    </source>
</evidence>
<dbReference type="InterPro" id="IPR023313">
    <property type="entry name" value="UBQ-conjugating_AS"/>
</dbReference>
<reference evidence="6" key="1">
    <citation type="submission" date="2013-10" db="EMBL/GenBank/DDBJ databases">
        <title>Genomic analysis of the causative agents of coccidiosis in chickens.</title>
        <authorList>
            <person name="Reid A.J."/>
            <person name="Blake D."/>
            <person name="Billington K."/>
            <person name="Browne H."/>
            <person name="Dunn M."/>
            <person name="Hung S."/>
            <person name="Kawahara F."/>
            <person name="Miranda-Saavedra D."/>
            <person name="Mourier T."/>
            <person name="Nagra H."/>
            <person name="Otto T.D."/>
            <person name="Rawlings N."/>
            <person name="Sanchez A."/>
            <person name="Sanders M."/>
            <person name="Subramaniam C."/>
            <person name="Tay Y."/>
            <person name="Dear P."/>
            <person name="Doerig C."/>
            <person name="Gruber A."/>
            <person name="Parkinson J."/>
            <person name="Shirley M."/>
            <person name="Wan K.L."/>
            <person name="Berriman M."/>
            <person name="Tomley F."/>
            <person name="Pain A."/>
        </authorList>
    </citation>
    <scope>NUCLEOTIDE SEQUENCE [LARGE SCALE GENOMIC DNA]</scope>
    <source>
        <strain evidence="6">Houghton</strain>
    </source>
</reference>
<dbReference type="Gene3D" id="3.10.110.10">
    <property type="entry name" value="Ubiquitin Conjugating Enzyme"/>
    <property type="match status" value="1"/>
</dbReference>
<dbReference type="InterPro" id="IPR050113">
    <property type="entry name" value="Ub_conjugating_enzyme"/>
</dbReference>
<dbReference type="PANTHER" id="PTHR24067">
    <property type="entry name" value="UBIQUITIN-CONJUGATING ENZYME E2"/>
    <property type="match status" value="1"/>
</dbReference>
<dbReference type="Pfam" id="PF00179">
    <property type="entry name" value="UQ_con"/>
    <property type="match status" value="1"/>
</dbReference>
<dbReference type="InterPro" id="IPR000608">
    <property type="entry name" value="UBC"/>
</dbReference>
<dbReference type="GO" id="GO:0016740">
    <property type="term" value="F:transferase activity"/>
    <property type="evidence" value="ECO:0007669"/>
    <property type="project" value="UniProtKB-KW"/>
</dbReference>
<dbReference type="PROSITE" id="PS50127">
    <property type="entry name" value="UBC_2"/>
    <property type="match status" value="1"/>
</dbReference>
<dbReference type="OrthoDB" id="9984419at2759"/>
<keyword evidence="4" id="KW-0067">ATP-binding</keyword>
<dbReference type="OMA" id="MMYCHAI"/>
<evidence type="ECO:0000313" key="6">
    <source>
        <dbReference type="EMBL" id="CDI76920.1"/>
    </source>
</evidence>
<protein>
    <submittedName>
        <fullName evidence="6">Ubiquitin-conjugating enzyme e2, putative</fullName>
    </submittedName>
</protein>
<dbReference type="InterPro" id="IPR016135">
    <property type="entry name" value="UBQ-conjugating_enzyme/RWD"/>
</dbReference>